<keyword evidence="3" id="KW-1185">Reference proteome</keyword>
<dbReference type="InterPro" id="IPR051680">
    <property type="entry name" value="ATP-dep_Glu-Cys_Ligase-2"/>
</dbReference>
<accession>A0A2U9IXL5</accession>
<reference evidence="2 3" key="1">
    <citation type="submission" date="2018-05" db="EMBL/GenBank/DDBJ databases">
        <title>Complete Genome Sequences of Extremely Thermoacidophilic, Metal-Mobilizing Type-Strain Members of the Archaeal Family Sulfolobaceae: Acidianus brierleyi DSM-1651T, Acidianus sulfidivorans DSM-18786T, Metallosphaera hakonensis DSM-7519T, and Metallosphaera prunae DSM-10039T.</title>
        <authorList>
            <person name="Counts J.A."/>
            <person name="Kelly R.M."/>
        </authorList>
    </citation>
    <scope>NUCLEOTIDE SEQUENCE [LARGE SCALE GENOMIC DNA]</scope>
    <source>
        <strain evidence="2 3">HO1-1</strain>
    </source>
</reference>
<reference evidence="3" key="2">
    <citation type="submission" date="2020-03" db="EMBL/GenBank/DDBJ databases">
        <title>Complete Genome Sequences of Extremely Thermoacidophilic, Metal-Mobilizing Type-Strain Members of the Archaeal Family Sulfolobaceae: Acidianus brierleyi DSM-1651T, Acidianus sulfidivorans DSM-18786T, Metallosphaera hakonensis DSM-7519T, and Metallosphaera prunae DSM-10039T.</title>
        <authorList>
            <person name="Counts J.A."/>
            <person name="Kelly R.M."/>
        </authorList>
    </citation>
    <scope>NUCLEOTIDE SEQUENCE [LARGE SCALE GENOMIC DNA]</scope>
    <source>
        <strain evidence="3">HO1-1</strain>
    </source>
</reference>
<evidence type="ECO:0000313" key="2">
    <source>
        <dbReference type="EMBL" id="AWS00744.1"/>
    </source>
</evidence>
<sequence length="434" mass="49751">MRDSAYNEFLRDPIYYKLVENIEKLGDRIFDVNRLVNLRAYMEGFTFYTSGRYRSVPVDILPRLLSSDLFSSLSKYLTARSYVLNRFIREVYEERSIPIPDWIVKTNFHFRPEMMGFSPPKGIYTHVYGADIVRVNGMLHILEDNLRIPSGIGYSYAVFEQVYNSAPELRDGYDVIEPTGLEYLYEILRYVSGSKDPVIAILSDGNYNSAYFEHKFISDRLGIILVEPSDIKVEGSEVVVKTLDQGEVHVDVIYRRIDDLDFITPGLMRAYLRGSVVIANAPGTGIADDKASFVWVPYLAQRYGIKLEGVVQPLTLCLYERENLEKVINSPRGYVIKKREGYGGIGLIIVKDDDVSVMKEMLKEYEHFIAQEILEFDTVTSVVQDYLYETYADFRFFVYYDKVATAVLSRVATLGSRVTNNSSGGMVKPVWITR</sequence>
<organism evidence="2 3">
    <name type="scientific">Metallosphaera hakonensis JCM 8857 = DSM 7519</name>
    <dbReference type="NCBI Taxonomy" id="1293036"/>
    <lineage>
        <taxon>Archaea</taxon>
        <taxon>Thermoproteota</taxon>
        <taxon>Thermoprotei</taxon>
        <taxon>Sulfolobales</taxon>
        <taxon>Sulfolobaceae</taxon>
        <taxon>Metallosphaera</taxon>
    </lineage>
</organism>
<dbReference type="KEGG" id="mhk:DFR87_12510"/>
<protein>
    <recommendedName>
        <fullName evidence="1">Circularly permuted ATP-grasp type 2 domain-containing protein</fullName>
    </recommendedName>
</protein>
<proteinExistence type="predicted"/>
<dbReference type="Gene3D" id="3.40.50.11290">
    <property type="match status" value="1"/>
</dbReference>
<dbReference type="STRING" id="1293036.GCA_001315825_02259"/>
<dbReference type="AlphaFoldDB" id="A0A2U9IXL5"/>
<dbReference type="InterPro" id="IPR016450">
    <property type="entry name" value="UCP005522"/>
</dbReference>
<dbReference type="SUPFAM" id="SSF56059">
    <property type="entry name" value="Glutathione synthetase ATP-binding domain-like"/>
    <property type="match status" value="1"/>
</dbReference>
<name>A0A2U9IXL5_9CREN</name>
<evidence type="ECO:0000313" key="3">
    <source>
        <dbReference type="Proteomes" id="UP000247586"/>
    </source>
</evidence>
<dbReference type="PANTHER" id="PTHR34595">
    <property type="entry name" value="BLR5612 PROTEIN"/>
    <property type="match status" value="1"/>
</dbReference>
<dbReference type="PANTHER" id="PTHR34595:SF7">
    <property type="entry name" value="SLL1039 PROTEIN"/>
    <property type="match status" value="1"/>
</dbReference>
<dbReference type="EMBL" id="CP029287">
    <property type="protein sequence ID" value="AWS00744.1"/>
    <property type="molecule type" value="Genomic_DNA"/>
</dbReference>
<dbReference type="Proteomes" id="UP000247586">
    <property type="component" value="Chromosome"/>
</dbReference>
<dbReference type="InterPro" id="IPR025841">
    <property type="entry name" value="CP_ATPgrasp_2"/>
</dbReference>
<reference evidence="3" key="3">
    <citation type="submission" date="2020-03" db="EMBL/GenBank/DDBJ databases">
        <title>Sequencing and Assembly of Multiple Reported Metal-Biooxidizing Members of the Extremely Thermoacidophilic Archaeal Family Sulfolobaceae.</title>
        <authorList>
            <person name="Counts J.A."/>
            <person name="Kelly R.M."/>
        </authorList>
    </citation>
    <scope>NUCLEOTIDE SEQUENCE [LARGE SCALE GENOMIC DNA]</scope>
    <source>
        <strain evidence="3">HO1-1</strain>
    </source>
</reference>
<evidence type="ECO:0000259" key="1">
    <source>
        <dbReference type="Pfam" id="PF14403"/>
    </source>
</evidence>
<dbReference type="PIRSF" id="PIRSF005522">
    <property type="entry name" value="UCP005522"/>
    <property type="match status" value="1"/>
</dbReference>
<gene>
    <name evidence="2" type="ORF">DFR87_12510</name>
</gene>
<dbReference type="Pfam" id="PF14403">
    <property type="entry name" value="CP_ATPgrasp_2"/>
    <property type="match status" value="1"/>
</dbReference>
<feature type="domain" description="Circularly permuted ATP-grasp type 2" evidence="1">
    <location>
        <begin position="62"/>
        <end position="412"/>
    </location>
</feature>
<dbReference type="OrthoDB" id="38503at2157"/>